<name>A0A8T0NK85_PANVG</name>
<reference evidence="5" key="1">
    <citation type="submission" date="2020-05" db="EMBL/GenBank/DDBJ databases">
        <title>WGS assembly of Panicum virgatum.</title>
        <authorList>
            <person name="Lovell J.T."/>
            <person name="Jenkins J."/>
            <person name="Shu S."/>
            <person name="Juenger T.E."/>
            <person name="Schmutz J."/>
        </authorList>
    </citation>
    <scope>NUCLEOTIDE SEQUENCE</scope>
    <source>
        <strain evidence="5">AP13</strain>
    </source>
</reference>
<dbReference type="PANTHER" id="PTHR21245">
    <property type="entry name" value="HETEROGENEOUS NUCLEAR RIBONUCLEOPROTEIN"/>
    <property type="match status" value="1"/>
</dbReference>
<feature type="compositionally biased region" description="Acidic residues" evidence="3">
    <location>
        <begin position="52"/>
        <end position="76"/>
    </location>
</feature>
<dbReference type="EMBL" id="CM029053">
    <property type="protein sequence ID" value="KAG2549643.1"/>
    <property type="molecule type" value="Genomic_DNA"/>
</dbReference>
<feature type="compositionally biased region" description="Basic and acidic residues" evidence="3">
    <location>
        <begin position="128"/>
        <end position="142"/>
    </location>
</feature>
<evidence type="ECO:0000259" key="4">
    <source>
        <dbReference type="PROSITE" id="PS50102"/>
    </source>
</evidence>
<accession>A0A8T0NK85</accession>
<keyword evidence="1 2" id="KW-0694">RNA-binding</keyword>
<feature type="region of interest" description="Disordered" evidence="3">
    <location>
        <begin position="528"/>
        <end position="615"/>
    </location>
</feature>
<dbReference type="Gene3D" id="3.30.70.330">
    <property type="match status" value="3"/>
</dbReference>
<keyword evidence="6" id="KW-1185">Reference proteome</keyword>
<dbReference type="GO" id="GO:0003723">
    <property type="term" value="F:RNA binding"/>
    <property type="evidence" value="ECO:0007669"/>
    <property type="project" value="UniProtKB-UniRule"/>
</dbReference>
<feature type="region of interest" description="Disordered" evidence="3">
    <location>
        <begin position="452"/>
        <end position="476"/>
    </location>
</feature>
<feature type="compositionally biased region" description="Basic and acidic residues" evidence="3">
    <location>
        <begin position="152"/>
        <end position="167"/>
    </location>
</feature>
<dbReference type="InterPro" id="IPR000504">
    <property type="entry name" value="RRM_dom"/>
</dbReference>
<gene>
    <name evidence="5" type="ORF">PVAP13_9KG169900</name>
</gene>
<organism evidence="5 6">
    <name type="scientific">Panicum virgatum</name>
    <name type="common">Blackwell switchgrass</name>
    <dbReference type="NCBI Taxonomy" id="38727"/>
    <lineage>
        <taxon>Eukaryota</taxon>
        <taxon>Viridiplantae</taxon>
        <taxon>Streptophyta</taxon>
        <taxon>Embryophyta</taxon>
        <taxon>Tracheophyta</taxon>
        <taxon>Spermatophyta</taxon>
        <taxon>Magnoliopsida</taxon>
        <taxon>Liliopsida</taxon>
        <taxon>Poales</taxon>
        <taxon>Poaceae</taxon>
        <taxon>PACMAD clade</taxon>
        <taxon>Panicoideae</taxon>
        <taxon>Panicodae</taxon>
        <taxon>Paniceae</taxon>
        <taxon>Panicinae</taxon>
        <taxon>Panicum</taxon>
        <taxon>Panicum sect. Hiantes</taxon>
    </lineage>
</organism>
<evidence type="ECO:0000256" key="3">
    <source>
        <dbReference type="SAM" id="MobiDB-lite"/>
    </source>
</evidence>
<feature type="domain" description="RRM" evidence="4">
    <location>
        <begin position="277"/>
        <end position="357"/>
    </location>
</feature>
<evidence type="ECO:0000313" key="5">
    <source>
        <dbReference type="EMBL" id="KAG2549643.1"/>
    </source>
</evidence>
<dbReference type="SMART" id="SM00360">
    <property type="entry name" value="RRM"/>
    <property type="match status" value="3"/>
</dbReference>
<evidence type="ECO:0000313" key="6">
    <source>
        <dbReference type="Proteomes" id="UP000823388"/>
    </source>
</evidence>
<dbReference type="Pfam" id="PF00076">
    <property type="entry name" value="RRM_1"/>
    <property type="match status" value="3"/>
</dbReference>
<feature type="region of interest" description="Disordered" evidence="3">
    <location>
        <begin position="705"/>
        <end position="733"/>
    </location>
</feature>
<feature type="compositionally biased region" description="Low complexity" evidence="3">
    <location>
        <begin position="455"/>
        <end position="466"/>
    </location>
</feature>
<comment type="caution">
    <text evidence="5">The sequence shown here is derived from an EMBL/GenBank/DDBJ whole genome shotgun (WGS) entry which is preliminary data.</text>
</comment>
<feature type="compositionally biased region" description="Basic and acidic residues" evidence="3">
    <location>
        <begin position="705"/>
        <end position="718"/>
    </location>
</feature>
<dbReference type="SUPFAM" id="SSF54928">
    <property type="entry name" value="RNA-binding domain, RBD"/>
    <property type="match status" value="2"/>
</dbReference>
<dbReference type="InterPro" id="IPR035979">
    <property type="entry name" value="RBD_domain_sf"/>
</dbReference>
<feature type="compositionally biased region" description="Polar residues" evidence="3">
    <location>
        <begin position="1"/>
        <end position="14"/>
    </location>
</feature>
<sequence>MTASATADGTSPAPTVTEGEIPAAMHIGAAVGEGEEINVGAAAAIEEHGEVEPEEDPDEQAEDEEEVEGDAGEVEAGDVTGASLMEPLVTLKPGEEDEPEELEGAKEELDEESEEATPSEEEPEEVEEGKQECDDIEEKGLMDRSAANDASEVSKQEHGKFGSKNVDKVSDQFRKVSDSCGSKRNDAQNSELDGGLEILVDKLPKDCVEEDIAMAFSQCGDVKSVRIIKNSSSEKNNDIAFVCYASVEAAKKALVEFKEGIEVKGEKVRVSACQNNTSLYLGNICKGWTKDQVLTTLKSIGIQDCKISFPTSMKRNRGFAFLKFASHYYARAAFRQLIKPDAFFGTDRSAKVSFHQSHIKPSENLIEAKKVYLECVPLSWDEDKIKECCQQYGNILKVDLLQISKNMEIETFSFVEFTSSKSALACVEGINNANVVDGGFKLSACLVRPKSGLKASSGETSEGATTSKKDKAHTGRVAVDKDSLHKLPKGKKKLTTLTKETLVKMNSPSKLPNGSDVKLTSQDAAEVLQTSNPSEWKRKVGNYRNTSVNQKPTKKAENNNDVDESQGAYEHAAVLKTSNSSRRKRKAGKNKNIYINERSLKRAHNNSNMDGSSRSKVYASDLAPHAGFIPPASRVHSTHAYDQQRTAEYGIHPVDRHPYARETVASRSAYYGHTSYADYELDARLEADPRCGHLDARLETDSDCLRLPPADRRPDRARPNLHRPVTAPTWLPSSSQYPQCRGLHGTTTMRKGLFTL</sequence>
<dbReference type="AlphaFoldDB" id="A0A8T0NK85"/>
<protein>
    <recommendedName>
        <fullName evidence="4">RRM domain-containing protein</fullName>
    </recommendedName>
</protein>
<proteinExistence type="predicted"/>
<evidence type="ECO:0000256" key="2">
    <source>
        <dbReference type="PROSITE-ProRule" id="PRU00176"/>
    </source>
</evidence>
<feature type="compositionally biased region" description="Polar residues" evidence="3">
    <location>
        <begin position="605"/>
        <end position="615"/>
    </location>
</feature>
<dbReference type="InterPro" id="IPR012677">
    <property type="entry name" value="Nucleotide-bd_a/b_plait_sf"/>
</dbReference>
<dbReference type="Proteomes" id="UP000823388">
    <property type="component" value="Chromosome 9K"/>
</dbReference>
<feature type="domain" description="RRM" evidence="4">
    <location>
        <begin position="369"/>
        <end position="449"/>
    </location>
</feature>
<feature type="region of interest" description="Disordered" evidence="3">
    <location>
        <begin position="1"/>
        <end position="21"/>
    </location>
</feature>
<feature type="domain" description="RRM" evidence="4">
    <location>
        <begin position="196"/>
        <end position="275"/>
    </location>
</feature>
<dbReference type="CDD" id="cd00590">
    <property type="entry name" value="RRM_SF"/>
    <property type="match status" value="2"/>
</dbReference>
<feature type="compositionally biased region" description="Basic and acidic residues" evidence="3">
    <location>
        <begin position="467"/>
        <end position="476"/>
    </location>
</feature>
<dbReference type="PROSITE" id="PS50102">
    <property type="entry name" value="RRM"/>
    <property type="match status" value="3"/>
</dbReference>
<feature type="region of interest" description="Disordered" evidence="3">
    <location>
        <begin position="39"/>
        <end position="167"/>
    </location>
</feature>
<evidence type="ECO:0000256" key="1">
    <source>
        <dbReference type="ARBA" id="ARBA00022884"/>
    </source>
</evidence>
<feature type="compositionally biased region" description="Acidic residues" evidence="3">
    <location>
        <begin position="95"/>
        <end position="127"/>
    </location>
</feature>